<dbReference type="SUPFAM" id="SSF52540">
    <property type="entry name" value="P-loop containing nucleoside triphosphate hydrolases"/>
    <property type="match status" value="1"/>
</dbReference>
<protein>
    <submittedName>
        <fullName evidence="3">Small rab-related gtpase</fullName>
    </submittedName>
</protein>
<dbReference type="PRINTS" id="PR00449">
    <property type="entry name" value="RASTRNSFRMNG"/>
</dbReference>
<dbReference type="SMART" id="SM00174">
    <property type="entry name" value="RHO"/>
    <property type="match status" value="1"/>
</dbReference>
<dbReference type="PROSITE" id="PS51419">
    <property type="entry name" value="RAB"/>
    <property type="match status" value="1"/>
</dbReference>
<gene>
    <name evidence="3" type="ORF">M0813_12421</name>
</gene>
<dbReference type="InterPro" id="IPR001806">
    <property type="entry name" value="Small_GTPase"/>
</dbReference>
<dbReference type="Pfam" id="PF00071">
    <property type="entry name" value="Ras"/>
    <property type="match status" value="1"/>
</dbReference>
<dbReference type="PROSITE" id="PS51420">
    <property type="entry name" value="RHO"/>
    <property type="match status" value="1"/>
</dbReference>
<dbReference type="SMART" id="SM00173">
    <property type="entry name" value="RAS"/>
    <property type="match status" value="1"/>
</dbReference>
<reference evidence="3" key="1">
    <citation type="submission" date="2022-08" db="EMBL/GenBank/DDBJ databases">
        <title>Novel sulfate-reducing endosymbionts in the free-living metamonad Anaeramoeba.</title>
        <authorList>
            <person name="Jerlstrom-Hultqvist J."/>
            <person name="Cepicka I."/>
            <person name="Gallot-Lavallee L."/>
            <person name="Salas-Leiva D."/>
            <person name="Curtis B.A."/>
            <person name="Zahonova K."/>
            <person name="Pipaliya S."/>
            <person name="Dacks J."/>
            <person name="Roger A.J."/>
        </authorList>
    </citation>
    <scope>NUCLEOTIDE SEQUENCE</scope>
    <source>
        <strain evidence="3">Schooner1</strain>
    </source>
</reference>
<evidence type="ECO:0000256" key="1">
    <source>
        <dbReference type="ARBA" id="ARBA00022741"/>
    </source>
</evidence>
<evidence type="ECO:0000313" key="3">
    <source>
        <dbReference type="EMBL" id="KAJ6254461.1"/>
    </source>
</evidence>
<accession>A0ABQ8ZC62</accession>
<sequence>MFRAPEYKICIIGDSGVGKSCLITYFLTQKFNTDNKVTVGGAYHEKQLFVNNKPLHLQIWDTAGQERFRSMTPMYYHNADLIILAYSINSQKSFTNLPGWLLDVQKYHDGDPILSVVGNKCDLEEYRKVQTNEGNEYAQSIDATFFEVSAKTGVGISEMFGKIAYQVAETHHESNNKKNIDFNENNNTEPKKMVVVKKSANGIII</sequence>
<proteinExistence type="predicted"/>
<dbReference type="SMART" id="SM00176">
    <property type="entry name" value="RAN"/>
    <property type="match status" value="1"/>
</dbReference>
<name>A0ABQ8ZC62_9EUKA</name>
<keyword evidence="2" id="KW-0342">GTP-binding</keyword>
<organism evidence="3 4">
    <name type="scientific">Anaeramoeba flamelloides</name>
    <dbReference type="NCBI Taxonomy" id="1746091"/>
    <lineage>
        <taxon>Eukaryota</taxon>
        <taxon>Metamonada</taxon>
        <taxon>Anaeramoebidae</taxon>
        <taxon>Anaeramoeba</taxon>
    </lineage>
</organism>
<dbReference type="EMBL" id="JAOAOG010000020">
    <property type="protein sequence ID" value="KAJ6254461.1"/>
    <property type="molecule type" value="Genomic_DNA"/>
</dbReference>
<dbReference type="Gene3D" id="3.40.50.300">
    <property type="entry name" value="P-loop containing nucleotide triphosphate hydrolases"/>
    <property type="match status" value="1"/>
</dbReference>
<dbReference type="PROSITE" id="PS51421">
    <property type="entry name" value="RAS"/>
    <property type="match status" value="1"/>
</dbReference>
<dbReference type="InterPro" id="IPR050227">
    <property type="entry name" value="Rab"/>
</dbReference>
<dbReference type="PANTHER" id="PTHR47977">
    <property type="entry name" value="RAS-RELATED PROTEIN RAB"/>
    <property type="match status" value="1"/>
</dbReference>
<comment type="caution">
    <text evidence="3">The sequence shown here is derived from an EMBL/GenBank/DDBJ whole genome shotgun (WGS) entry which is preliminary data.</text>
</comment>
<evidence type="ECO:0000313" key="4">
    <source>
        <dbReference type="Proteomes" id="UP001150062"/>
    </source>
</evidence>
<dbReference type="SMART" id="SM00175">
    <property type="entry name" value="RAB"/>
    <property type="match status" value="1"/>
</dbReference>
<dbReference type="InterPro" id="IPR027417">
    <property type="entry name" value="P-loop_NTPase"/>
</dbReference>
<keyword evidence="4" id="KW-1185">Reference proteome</keyword>
<evidence type="ECO:0000256" key="2">
    <source>
        <dbReference type="ARBA" id="ARBA00023134"/>
    </source>
</evidence>
<dbReference type="InterPro" id="IPR005225">
    <property type="entry name" value="Small_GTP-bd"/>
</dbReference>
<dbReference type="CDD" id="cd00154">
    <property type="entry name" value="Rab"/>
    <property type="match status" value="1"/>
</dbReference>
<keyword evidence="1" id="KW-0547">Nucleotide-binding</keyword>
<dbReference type="Proteomes" id="UP001150062">
    <property type="component" value="Unassembled WGS sequence"/>
</dbReference>
<dbReference type="NCBIfam" id="TIGR00231">
    <property type="entry name" value="small_GTP"/>
    <property type="match status" value="1"/>
</dbReference>